<dbReference type="InterPro" id="IPR010130">
    <property type="entry name" value="T1SS_OMP_TolC"/>
</dbReference>
<organism evidence="8 9">
    <name type="scientific">Serratia plymuthica</name>
    <dbReference type="NCBI Taxonomy" id="82996"/>
    <lineage>
        <taxon>Bacteria</taxon>
        <taxon>Pseudomonadati</taxon>
        <taxon>Pseudomonadota</taxon>
        <taxon>Gammaproteobacteria</taxon>
        <taxon>Enterobacterales</taxon>
        <taxon>Yersiniaceae</taxon>
        <taxon>Serratia</taxon>
    </lineage>
</organism>
<accession>A0A318P2V9</accession>
<dbReference type="SUPFAM" id="SSF56954">
    <property type="entry name" value="Outer membrane efflux proteins (OEP)"/>
    <property type="match status" value="1"/>
</dbReference>
<dbReference type="EMBL" id="PESE01000004">
    <property type="protein sequence ID" value="PYD38136.1"/>
    <property type="molecule type" value="Genomic_DNA"/>
</dbReference>
<keyword evidence="5" id="KW-0812">Transmembrane</keyword>
<gene>
    <name evidence="8" type="ORF">CT690_14720</name>
</gene>
<name>A0A318P2V9_SERPL</name>
<dbReference type="GO" id="GO:1990281">
    <property type="term" value="C:efflux pump complex"/>
    <property type="evidence" value="ECO:0007669"/>
    <property type="project" value="TreeGrafter"/>
</dbReference>
<proteinExistence type="inferred from homology"/>
<evidence type="ECO:0000256" key="4">
    <source>
        <dbReference type="ARBA" id="ARBA00022452"/>
    </source>
</evidence>
<dbReference type="Proteomes" id="UP000248196">
    <property type="component" value="Unassembled WGS sequence"/>
</dbReference>
<dbReference type="GO" id="GO:0015288">
    <property type="term" value="F:porin activity"/>
    <property type="evidence" value="ECO:0007669"/>
    <property type="project" value="TreeGrafter"/>
</dbReference>
<comment type="similarity">
    <text evidence="2">Belongs to the outer membrane factor (OMF) (TC 1.B.17) family.</text>
</comment>
<evidence type="ECO:0000256" key="3">
    <source>
        <dbReference type="ARBA" id="ARBA00022448"/>
    </source>
</evidence>
<comment type="caution">
    <text evidence="8">The sequence shown here is derived from an EMBL/GenBank/DDBJ whole genome shotgun (WGS) entry which is preliminary data.</text>
</comment>
<dbReference type="PANTHER" id="PTHR30026">
    <property type="entry name" value="OUTER MEMBRANE PROTEIN TOLC"/>
    <property type="match status" value="1"/>
</dbReference>
<dbReference type="InterPro" id="IPR003423">
    <property type="entry name" value="OMP_efflux"/>
</dbReference>
<dbReference type="Gene3D" id="1.20.1600.10">
    <property type="entry name" value="Outer membrane efflux proteins (OEP)"/>
    <property type="match status" value="1"/>
</dbReference>
<evidence type="ECO:0000256" key="6">
    <source>
        <dbReference type="ARBA" id="ARBA00023136"/>
    </source>
</evidence>
<evidence type="ECO:0000256" key="5">
    <source>
        <dbReference type="ARBA" id="ARBA00022692"/>
    </source>
</evidence>
<dbReference type="Pfam" id="PF02321">
    <property type="entry name" value="OEP"/>
    <property type="match status" value="2"/>
</dbReference>
<evidence type="ECO:0000256" key="7">
    <source>
        <dbReference type="ARBA" id="ARBA00023237"/>
    </source>
</evidence>
<dbReference type="OrthoDB" id="9813458at2"/>
<dbReference type="NCBIfam" id="TIGR01844">
    <property type="entry name" value="type_I_sec_TolC"/>
    <property type="match status" value="1"/>
</dbReference>
<dbReference type="InterPro" id="IPR051906">
    <property type="entry name" value="TolC-like"/>
</dbReference>
<sequence length="454" mass="50454">MIHRITIGIIAALFAACWFYATPANALTLKEAFMLALHNDPTLQAAVQEKLAGEQDKAIGRAGLLPQVSANYQNAPRNWQNQKYQATDILGDTQEQNVNTRYRSHALSVTVTQPLFDYEAWARYQSGIARALMADERYRGQLQDMTTRLLEAYIDVAYRRENIAVAQAQTLAYREQLSLNQRLANQGEGTVTDEAETQARYSLSQAQVIEAQDALNAAQGKLSNIIGVPAANIDAIEAQKGPFTPLALKFPTLDAWQRQASSSNPELRAARQGIEVAHYEVEKNRAGHFPRVALYASHSENDSNSDNTVGQQYRTNSIGVQVSVPIYAGGGVSASTEQAAARYMQAKYEMAAQSDKTLTDLQEQYNLCRSSETKLKAYELALQAADKQVVATRESVKAGMRVNVDVLNAEQQRYMTQKEYAEAKYGYLKAWVALQSLSGMLNEQDISQIARYFR</sequence>
<dbReference type="PANTHER" id="PTHR30026:SF20">
    <property type="entry name" value="OUTER MEMBRANE PROTEIN TOLC"/>
    <property type="match status" value="1"/>
</dbReference>
<evidence type="ECO:0000313" key="8">
    <source>
        <dbReference type="EMBL" id="PYD38136.1"/>
    </source>
</evidence>
<dbReference type="GO" id="GO:0009279">
    <property type="term" value="C:cell outer membrane"/>
    <property type="evidence" value="ECO:0007669"/>
    <property type="project" value="UniProtKB-SubCell"/>
</dbReference>
<keyword evidence="6" id="KW-0472">Membrane</keyword>
<evidence type="ECO:0000313" key="9">
    <source>
        <dbReference type="Proteomes" id="UP000248196"/>
    </source>
</evidence>
<protein>
    <submittedName>
        <fullName evidence="8">Peptidase</fullName>
    </submittedName>
</protein>
<evidence type="ECO:0000256" key="1">
    <source>
        <dbReference type="ARBA" id="ARBA00004442"/>
    </source>
</evidence>
<keyword evidence="7" id="KW-0998">Cell outer membrane</keyword>
<evidence type="ECO:0000256" key="2">
    <source>
        <dbReference type="ARBA" id="ARBA00007613"/>
    </source>
</evidence>
<dbReference type="AlphaFoldDB" id="A0A318P2V9"/>
<reference evidence="8 9" key="1">
    <citation type="submission" date="2017-11" db="EMBL/GenBank/DDBJ databases">
        <title>Genome sequence of the oocydin A producing rhizobacterium Serratia plymuthica 4Rx5.</title>
        <authorList>
            <person name="Matilla M.A."/>
            <person name="Udaondo Z."/>
            <person name="Salmond G.P.C."/>
        </authorList>
    </citation>
    <scope>NUCLEOTIDE SEQUENCE [LARGE SCALE GENOMIC DNA]</scope>
    <source>
        <strain evidence="8 9">4Rx5</strain>
    </source>
</reference>
<dbReference type="RefSeq" id="WP_004948083.1">
    <property type="nucleotide sequence ID" value="NZ_PESE01000004.1"/>
</dbReference>
<keyword evidence="4" id="KW-1134">Transmembrane beta strand</keyword>
<dbReference type="PROSITE" id="PS51257">
    <property type="entry name" value="PROKAR_LIPOPROTEIN"/>
    <property type="match status" value="1"/>
</dbReference>
<dbReference type="GO" id="GO:0015562">
    <property type="term" value="F:efflux transmembrane transporter activity"/>
    <property type="evidence" value="ECO:0007669"/>
    <property type="project" value="InterPro"/>
</dbReference>
<comment type="subcellular location">
    <subcellularLocation>
        <location evidence="1">Cell outer membrane</location>
    </subcellularLocation>
</comment>
<keyword evidence="3" id="KW-0813">Transport</keyword>